<dbReference type="OrthoDB" id="2277085at2759"/>
<evidence type="ECO:0000256" key="1">
    <source>
        <dbReference type="SAM" id="MobiDB-lite"/>
    </source>
</evidence>
<dbReference type="EMBL" id="PJQM01004187">
    <property type="protein sequence ID" value="RCH85378.1"/>
    <property type="molecule type" value="Genomic_DNA"/>
</dbReference>
<sequence length="413" mass="46886">LENDFKAVSARHSKNAVFDENGVFALGCARHEIPTRFFDIKFGEGHKYALAAVGSELARTNNTEMYVMYDIACFLAKKLEKRTLIHEEFNKWKRSRAIQQYWINRKNVQDQNDQTNGNNDDSSTEATNVTATSLVSNSTTSMSRSSSSSNSIETITVYEAKDLIKGSYINTTNSNSITNYNLLSYEPNLQQLLALSNVLLIGKNTYDTKLDNYFTTTTIDTIRKHVFDSLKLNHADQKGSKNIVVDLMITILDFITENMDPILVKLLLSFKTLVEALPSNKQQKKSLFDGDEDNRMIFKWVNTIAFSDNRNDDHPAVTKNRPDDCVENDSRTIGFMEVKTIDNAANHHKINVDMYSLGDFGKNALSQYGLNKTFQVMAIGTSLHFYICQNVEDVRIMTELNSLRIPTSFDELF</sequence>
<name>A0A367J618_RHIST</name>
<dbReference type="Proteomes" id="UP000253551">
    <property type="component" value="Unassembled WGS sequence"/>
</dbReference>
<protein>
    <submittedName>
        <fullName evidence="2">Uncharacterized protein</fullName>
    </submittedName>
</protein>
<feature type="non-terminal residue" evidence="2">
    <location>
        <position position="1"/>
    </location>
</feature>
<comment type="caution">
    <text evidence="2">The sequence shown here is derived from an EMBL/GenBank/DDBJ whole genome shotgun (WGS) entry which is preliminary data.</text>
</comment>
<feature type="compositionally biased region" description="Low complexity" evidence="1">
    <location>
        <begin position="109"/>
        <end position="121"/>
    </location>
</feature>
<dbReference type="InterPro" id="IPR040521">
    <property type="entry name" value="KDZ"/>
</dbReference>
<reference evidence="2 3" key="1">
    <citation type="journal article" date="2018" name="G3 (Bethesda)">
        <title>Phylogenetic and Phylogenomic Definition of Rhizopus Species.</title>
        <authorList>
            <person name="Gryganskyi A.P."/>
            <person name="Golan J."/>
            <person name="Dolatabadi S."/>
            <person name="Mondo S."/>
            <person name="Robb S."/>
            <person name="Idnurm A."/>
            <person name="Muszewska A."/>
            <person name="Steczkiewicz K."/>
            <person name="Masonjones S."/>
            <person name="Liao H.L."/>
            <person name="Gajdeczka M.T."/>
            <person name="Anike F."/>
            <person name="Vuek A."/>
            <person name="Anishchenko I.M."/>
            <person name="Voigt K."/>
            <person name="de Hoog G.S."/>
            <person name="Smith M.E."/>
            <person name="Heitman J."/>
            <person name="Vilgalys R."/>
            <person name="Stajich J.E."/>
        </authorList>
    </citation>
    <scope>NUCLEOTIDE SEQUENCE [LARGE SCALE GENOMIC DNA]</scope>
    <source>
        <strain evidence="2 3">LSU 92-RS-03</strain>
    </source>
</reference>
<accession>A0A367J618</accession>
<gene>
    <name evidence="2" type="ORF">CU098_006927</name>
</gene>
<feature type="compositionally biased region" description="Low complexity" evidence="1">
    <location>
        <begin position="132"/>
        <end position="147"/>
    </location>
</feature>
<organism evidence="2 3">
    <name type="scientific">Rhizopus stolonifer</name>
    <name type="common">Rhizopus nigricans</name>
    <dbReference type="NCBI Taxonomy" id="4846"/>
    <lineage>
        <taxon>Eukaryota</taxon>
        <taxon>Fungi</taxon>
        <taxon>Fungi incertae sedis</taxon>
        <taxon>Mucoromycota</taxon>
        <taxon>Mucoromycotina</taxon>
        <taxon>Mucoromycetes</taxon>
        <taxon>Mucorales</taxon>
        <taxon>Mucorineae</taxon>
        <taxon>Rhizopodaceae</taxon>
        <taxon>Rhizopus</taxon>
    </lineage>
</organism>
<dbReference type="AlphaFoldDB" id="A0A367J618"/>
<evidence type="ECO:0000313" key="3">
    <source>
        <dbReference type="Proteomes" id="UP000253551"/>
    </source>
</evidence>
<keyword evidence="3" id="KW-1185">Reference proteome</keyword>
<evidence type="ECO:0000313" key="2">
    <source>
        <dbReference type="EMBL" id="RCH85378.1"/>
    </source>
</evidence>
<proteinExistence type="predicted"/>
<feature type="region of interest" description="Disordered" evidence="1">
    <location>
        <begin position="109"/>
        <end position="147"/>
    </location>
</feature>
<dbReference type="Pfam" id="PF18758">
    <property type="entry name" value="KDZ"/>
    <property type="match status" value="1"/>
</dbReference>